<organism evidence="2 3">
    <name type="scientific">Rubrobacter tropicus</name>
    <dbReference type="NCBI Taxonomy" id="2653851"/>
    <lineage>
        <taxon>Bacteria</taxon>
        <taxon>Bacillati</taxon>
        <taxon>Actinomycetota</taxon>
        <taxon>Rubrobacteria</taxon>
        <taxon>Rubrobacterales</taxon>
        <taxon>Rubrobacteraceae</taxon>
        <taxon>Rubrobacter</taxon>
    </lineage>
</organism>
<sequence>MTGGGPRPPTGQVRLRDVDEGDLTTFFDQQLDPEANRMAAFTSRNPADRDAFAAHWSRILGDETIVKKTVLFDGLVAGNVLGFEQFGGREVSYWIGKEFWNRGIATRALSEFLNQTETRPLYARAAKDNLPSIRVLEKCGFTISGEDGGFSNARGEEVEEFILIQRPEQEARSTTARSDQNQ</sequence>
<reference evidence="2 3" key="1">
    <citation type="submission" date="2019-10" db="EMBL/GenBank/DDBJ databases">
        <title>Rubrobacter sp nov SCSIO 52090 isolated from a deep-sea sediment in the South China Sea.</title>
        <authorList>
            <person name="Chen R.W."/>
        </authorList>
    </citation>
    <scope>NUCLEOTIDE SEQUENCE [LARGE SCALE GENOMIC DNA]</scope>
    <source>
        <strain evidence="2 3">SCSIO 52909</strain>
    </source>
</reference>
<gene>
    <name evidence="2" type="ORF">GBA63_00720</name>
</gene>
<accession>A0A6G8Q4B5</accession>
<dbReference type="GO" id="GO:0016747">
    <property type="term" value="F:acyltransferase activity, transferring groups other than amino-acyl groups"/>
    <property type="evidence" value="ECO:0007669"/>
    <property type="project" value="InterPro"/>
</dbReference>
<proteinExistence type="predicted"/>
<dbReference type="AlphaFoldDB" id="A0A6G8Q4B5"/>
<dbReference type="RefSeq" id="WP_166172548.1">
    <property type="nucleotide sequence ID" value="NZ_CP045119.1"/>
</dbReference>
<evidence type="ECO:0000313" key="2">
    <source>
        <dbReference type="EMBL" id="QIN81306.1"/>
    </source>
</evidence>
<dbReference type="SUPFAM" id="SSF55729">
    <property type="entry name" value="Acyl-CoA N-acyltransferases (Nat)"/>
    <property type="match status" value="1"/>
</dbReference>
<dbReference type="InterPro" id="IPR000182">
    <property type="entry name" value="GNAT_dom"/>
</dbReference>
<dbReference type="Pfam" id="PF13302">
    <property type="entry name" value="Acetyltransf_3"/>
    <property type="match status" value="1"/>
</dbReference>
<dbReference type="PANTHER" id="PTHR43328:SF1">
    <property type="entry name" value="N-ACETYLTRANSFERASE DOMAIN-CONTAINING PROTEIN"/>
    <property type="match status" value="1"/>
</dbReference>
<evidence type="ECO:0000313" key="3">
    <source>
        <dbReference type="Proteomes" id="UP000501452"/>
    </source>
</evidence>
<dbReference type="PANTHER" id="PTHR43328">
    <property type="entry name" value="ACETYLTRANSFERASE-RELATED"/>
    <property type="match status" value="1"/>
</dbReference>
<dbReference type="Gene3D" id="3.40.630.30">
    <property type="match status" value="1"/>
</dbReference>
<dbReference type="Proteomes" id="UP000501452">
    <property type="component" value="Chromosome"/>
</dbReference>
<feature type="domain" description="N-acetyltransferase" evidence="1">
    <location>
        <begin position="13"/>
        <end position="165"/>
    </location>
</feature>
<keyword evidence="2" id="KW-0808">Transferase</keyword>
<dbReference type="EMBL" id="CP045119">
    <property type="protein sequence ID" value="QIN81306.1"/>
    <property type="molecule type" value="Genomic_DNA"/>
</dbReference>
<dbReference type="PROSITE" id="PS51186">
    <property type="entry name" value="GNAT"/>
    <property type="match status" value="1"/>
</dbReference>
<evidence type="ECO:0000259" key="1">
    <source>
        <dbReference type="PROSITE" id="PS51186"/>
    </source>
</evidence>
<keyword evidence="3" id="KW-1185">Reference proteome</keyword>
<name>A0A6G8Q4B5_9ACTN</name>
<dbReference type="InterPro" id="IPR016181">
    <property type="entry name" value="Acyl_CoA_acyltransferase"/>
</dbReference>
<protein>
    <submittedName>
        <fullName evidence="2">GNAT family N-acetyltransferase</fullName>
    </submittedName>
</protein>
<dbReference type="KEGG" id="rub:GBA63_00720"/>